<evidence type="ECO:0000256" key="3">
    <source>
        <dbReference type="ARBA" id="ARBA00006669"/>
    </source>
</evidence>
<evidence type="ECO:0000256" key="6">
    <source>
        <dbReference type="ARBA" id="ARBA00022475"/>
    </source>
</evidence>
<feature type="transmembrane region" description="Helical" evidence="10">
    <location>
        <begin position="120"/>
        <end position="139"/>
    </location>
</feature>
<dbReference type="RefSeq" id="WP_183477997.1">
    <property type="nucleotide sequence ID" value="NZ_JACIFO010000008.1"/>
</dbReference>
<name>A0A840ENF2_9FLAO</name>
<dbReference type="PANTHER" id="PTHR36122">
    <property type="entry name" value="NICOTINAMIDE RIBOSIDE TRANSPORTER PNUC"/>
    <property type="match status" value="1"/>
</dbReference>
<keyword evidence="5" id="KW-0813">Transport</keyword>
<keyword evidence="7 10" id="KW-0812">Transmembrane</keyword>
<dbReference type="InterPro" id="IPR006419">
    <property type="entry name" value="NMN_transpt_PnuC"/>
</dbReference>
<sequence>MIEQLLINFLWLQCIGTVFGVTQVLLARKNNVNNYLFGIISVLIGMWIAFHSKLYADMLLYFYYFVMSIYGWLYWKFGKKETATPITYATRTEHLKAIGIVTSSFILMVYGLSEYTNSDVPYWDATTTAFAWAGMWLMAKRKIENWIYLNISNIISIPLLLYKELYVYAALTAFLFIVAISGYLKWRKLIKHETESNIGLLDT</sequence>
<keyword evidence="12" id="KW-1185">Reference proteome</keyword>
<comment type="similarity">
    <text evidence="3">Belongs to the nicotinamide ribonucleoside (NR) uptake permease (TC 4.B.1) family.</text>
</comment>
<proteinExistence type="inferred from homology"/>
<organism evidence="11 12">
    <name type="scientific">Mesonia hippocampi</name>
    <dbReference type="NCBI Taxonomy" id="1628250"/>
    <lineage>
        <taxon>Bacteria</taxon>
        <taxon>Pseudomonadati</taxon>
        <taxon>Bacteroidota</taxon>
        <taxon>Flavobacteriia</taxon>
        <taxon>Flavobacteriales</taxon>
        <taxon>Flavobacteriaceae</taxon>
        <taxon>Mesonia</taxon>
    </lineage>
</organism>
<feature type="transmembrane region" description="Helical" evidence="10">
    <location>
        <begin position="34"/>
        <end position="52"/>
    </location>
</feature>
<evidence type="ECO:0000256" key="1">
    <source>
        <dbReference type="ARBA" id="ARBA00002672"/>
    </source>
</evidence>
<evidence type="ECO:0000256" key="8">
    <source>
        <dbReference type="ARBA" id="ARBA00022989"/>
    </source>
</evidence>
<keyword evidence="8 10" id="KW-1133">Transmembrane helix</keyword>
<feature type="transmembrane region" description="Helical" evidence="10">
    <location>
        <begin position="146"/>
        <end position="162"/>
    </location>
</feature>
<gene>
    <name evidence="11" type="ORF">GGR32_001954</name>
</gene>
<protein>
    <recommendedName>
        <fullName evidence="4">Nicotinamide riboside transporter PnuC</fullName>
    </recommendedName>
</protein>
<evidence type="ECO:0000256" key="4">
    <source>
        <dbReference type="ARBA" id="ARBA00017522"/>
    </source>
</evidence>
<feature type="transmembrane region" description="Helical" evidence="10">
    <location>
        <begin position="168"/>
        <end position="186"/>
    </location>
</feature>
<evidence type="ECO:0000256" key="2">
    <source>
        <dbReference type="ARBA" id="ARBA00004651"/>
    </source>
</evidence>
<comment type="function">
    <text evidence="1">Required for nicotinamide riboside transport across the inner membrane.</text>
</comment>
<feature type="transmembrane region" description="Helical" evidence="10">
    <location>
        <begin position="6"/>
        <end position="27"/>
    </location>
</feature>
<dbReference type="AlphaFoldDB" id="A0A840ENF2"/>
<dbReference type="EMBL" id="JACIFO010000008">
    <property type="protein sequence ID" value="MBB4119648.1"/>
    <property type="molecule type" value="Genomic_DNA"/>
</dbReference>
<dbReference type="NCBIfam" id="TIGR01528">
    <property type="entry name" value="NMN_trans_PnuC"/>
    <property type="match status" value="1"/>
</dbReference>
<evidence type="ECO:0000256" key="5">
    <source>
        <dbReference type="ARBA" id="ARBA00022448"/>
    </source>
</evidence>
<comment type="caution">
    <text evidence="11">The sequence shown here is derived from an EMBL/GenBank/DDBJ whole genome shotgun (WGS) entry which is preliminary data.</text>
</comment>
<dbReference type="PANTHER" id="PTHR36122:SF2">
    <property type="entry name" value="NICOTINAMIDE RIBOSIDE TRANSPORTER PNUC"/>
    <property type="match status" value="1"/>
</dbReference>
<keyword evidence="6" id="KW-1003">Cell membrane</keyword>
<evidence type="ECO:0000313" key="11">
    <source>
        <dbReference type="EMBL" id="MBB4119648.1"/>
    </source>
</evidence>
<evidence type="ECO:0000256" key="7">
    <source>
        <dbReference type="ARBA" id="ARBA00022692"/>
    </source>
</evidence>
<dbReference type="Proteomes" id="UP000553034">
    <property type="component" value="Unassembled WGS sequence"/>
</dbReference>
<evidence type="ECO:0000256" key="10">
    <source>
        <dbReference type="SAM" id="Phobius"/>
    </source>
</evidence>
<dbReference type="GO" id="GO:0005886">
    <property type="term" value="C:plasma membrane"/>
    <property type="evidence" value="ECO:0007669"/>
    <property type="project" value="UniProtKB-SubCell"/>
</dbReference>
<accession>A0A840ENF2</accession>
<keyword evidence="9 10" id="KW-0472">Membrane</keyword>
<dbReference type="GO" id="GO:0034257">
    <property type="term" value="F:nicotinamide riboside transmembrane transporter activity"/>
    <property type="evidence" value="ECO:0007669"/>
    <property type="project" value="InterPro"/>
</dbReference>
<evidence type="ECO:0000256" key="9">
    <source>
        <dbReference type="ARBA" id="ARBA00023136"/>
    </source>
</evidence>
<reference evidence="11 12" key="1">
    <citation type="submission" date="2020-08" db="EMBL/GenBank/DDBJ databases">
        <title>Genomic Encyclopedia of Type Strains, Phase IV (KMG-IV): sequencing the most valuable type-strain genomes for metagenomic binning, comparative biology and taxonomic classification.</title>
        <authorList>
            <person name="Goeker M."/>
        </authorList>
    </citation>
    <scope>NUCLEOTIDE SEQUENCE [LARGE SCALE GENOMIC DNA]</scope>
    <source>
        <strain evidence="11 12">DSM 29568</strain>
    </source>
</reference>
<feature type="transmembrane region" description="Helical" evidence="10">
    <location>
        <begin position="95"/>
        <end position="113"/>
    </location>
</feature>
<evidence type="ECO:0000313" key="12">
    <source>
        <dbReference type="Proteomes" id="UP000553034"/>
    </source>
</evidence>
<feature type="transmembrane region" description="Helical" evidence="10">
    <location>
        <begin position="58"/>
        <end position="75"/>
    </location>
</feature>
<comment type="subcellular location">
    <subcellularLocation>
        <location evidence="2">Cell membrane</location>
        <topology evidence="2">Multi-pass membrane protein</topology>
    </subcellularLocation>
</comment>
<dbReference type="Pfam" id="PF04973">
    <property type="entry name" value="NMN_transporter"/>
    <property type="match status" value="1"/>
</dbReference>